<proteinExistence type="predicted"/>
<accession>A0A2T7D714</accession>
<protein>
    <submittedName>
        <fullName evidence="2">Uncharacterized protein</fullName>
    </submittedName>
</protein>
<dbReference type="Proteomes" id="UP000244336">
    <property type="component" value="Chromosome 6"/>
</dbReference>
<dbReference type="AlphaFoldDB" id="A0A2T7D714"/>
<evidence type="ECO:0000256" key="1">
    <source>
        <dbReference type="SAM" id="MobiDB-lite"/>
    </source>
</evidence>
<name>A0A2T7D714_9POAL</name>
<keyword evidence="3" id="KW-1185">Reference proteome</keyword>
<dbReference type="EMBL" id="CM009754">
    <property type="protein sequence ID" value="PUZ51360.1"/>
    <property type="molecule type" value="Genomic_DNA"/>
</dbReference>
<sequence>MSDLKLNHYHPRQAGGTHSTPTSLGVRRPWRWRRPPATLPLAPPACCPRACWPWAGRLEVRRRTREGRDGLVEIEGPRRPVAQLDEGRGGAVSPGAGAAGGQFARAGALQEPGGSRRLVVWIRAAALGA</sequence>
<evidence type="ECO:0000313" key="2">
    <source>
        <dbReference type="EMBL" id="PUZ51360.1"/>
    </source>
</evidence>
<organism evidence="2 3">
    <name type="scientific">Panicum hallii var. hallii</name>
    <dbReference type="NCBI Taxonomy" id="1504633"/>
    <lineage>
        <taxon>Eukaryota</taxon>
        <taxon>Viridiplantae</taxon>
        <taxon>Streptophyta</taxon>
        <taxon>Embryophyta</taxon>
        <taxon>Tracheophyta</taxon>
        <taxon>Spermatophyta</taxon>
        <taxon>Magnoliopsida</taxon>
        <taxon>Liliopsida</taxon>
        <taxon>Poales</taxon>
        <taxon>Poaceae</taxon>
        <taxon>PACMAD clade</taxon>
        <taxon>Panicoideae</taxon>
        <taxon>Panicodae</taxon>
        <taxon>Paniceae</taxon>
        <taxon>Panicinae</taxon>
        <taxon>Panicum</taxon>
        <taxon>Panicum sect. Panicum</taxon>
    </lineage>
</organism>
<dbReference type="Gramene" id="PUZ51360">
    <property type="protein sequence ID" value="PUZ51360"/>
    <property type="gene ID" value="GQ55_6G178100"/>
</dbReference>
<feature type="region of interest" description="Disordered" evidence="1">
    <location>
        <begin position="1"/>
        <end position="27"/>
    </location>
</feature>
<gene>
    <name evidence="2" type="ORF">GQ55_6G178100</name>
</gene>
<reference evidence="2 3" key="1">
    <citation type="submission" date="2018-04" db="EMBL/GenBank/DDBJ databases">
        <title>WGS assembly of Panicum hallii var. hallii HAL2.</title>
        <authorList>
            <person name="Lovell J."/>
            <person name="Jenkins J."/>
            <person name="Lowry D."/>
            <person name="Mamidi S."/>
            <person name="Sreedasyam A."/>
            <person name="Weng X."/>
            <person name="Barry K."/>
            <person name="Bonette J."/>
            <person name="Campitelli B."/>
            <person name="Daum C."/>
            <person name="Gordon S."/>
            <person name="Gould B."/>
            <person name="Lipzen A."/>
            <person name="MacQueen A."/>
            <person name="Palacio-Mejia J."/>
            <person name="Plott C."/>
            <person name="Shakirov E."/>
            <person name="Shu S."/>
            <person name="Yoshinaga Y."/>
            <person name="Zane M."/>
            <person name="Rokhsar D."/>
            <person name="Grimwood J."/>
            <person name="Schmutz J."/>
            <person name="Juenger T."/>
        </authorList>
    </citation>
    <scope>NUCLEOTIDE SEQUENCE [LARGE SCALE GENOMIC DNA]</scope>
    <source>
        <strain evidence="3">cv. HAL2</strain>
    </source>
</reference>
<evidence type="ECO:0000313" key="3">
    <source>
        <dbReference type="Proteomes" id="UP000244336"/>
    </source>
</evidence>